<dbReference type="STRING" id="1802061.A3A93_05660"/>
<dbReference type="AlphaFoldDB" id="A0A1F7IXU1"/>
<dbReference type="Gene3D" id="2.30.30.790">
    <property type="match status" value="1"/>
</dbReference>
<dbReference type="SUPFAM" id="SSF50104">
    <property type="entry name" value="Translation proteins SH3-like domain"/>
    <property type="match status" value="1"/>
</dbReference>
<comment type="function">
    <text evidence="4">This protein is located at the 30S-50S ribosomal subunit interface and may play a role in the structure and function of the aminoacyl-tRNA binding site.</text>
</comment>
<dbReference type="Proteomes" id="UP000177141">
    <property type="component" value="Unassembled WGS sequence"/>
</dbReference>
<dbReference type="InterPro" id="IPR038657">
    <property type="entry name" value="Ribosomal_bL19_sf"/>
</dbReference>
<keyword evidence="2" id="KW-0689">Ribosomal protein</keyword>
<reference evidence="5 6" key="1">
    <citation type="journal article" date="2016" name="Nat. Commun.">
        <title>Thousands of microbial genomes shed light on interconnected biogeochemical processes in an aquifer system.</title>
        <authorList>
            <person name="Anantharaman K."/>
            <person name="Brown C.T."/>
            <person name="Hug L.A."/>
            <person name="Sharon I."/>
            <person name="Castelle C.J."/>
            <person name="Probst A.J."/>
            <person name="Thomas B.C."/>
            <person name="Singh A."/>
            <person name="Wilkins M.J."/>
            <person name="Karaoz U."/>
            <person name="Brodie E.L."/>
            <person name="Williams K.H."/>
            <person name="Hubbard S.S."/>
            <person name="Banfield J.F."/>
        </authorList>
    </citation>
    <scope>NUCLEOTIDE SEQUENCE [LARGE SCALE GENOMIC DNA]</scope>
</reference>
<dbReference type="InterPro" id="IPR001857">
    <property type="entry name" value="Ribosomal_bL19"/>
</dbReference>
<dbReference type="EMBL" id="MGAL01000019">
    <property type="protein sequence ID" value="OGK48189.1"/>
    <property type="molecule type" value="Genomic_DNA"/>
</dbReference>
<keyword evidence="3 4" id="KW-0687">Ribonucleoprotein</keyword>
<name>A0A1F7IXU1_9BACT</name>
<dbReference type="PANTHER" id="PTHR15680:SF9">
    <property type="entry name" value="LARGE RIBOSOMAL SUBUNIT PROTEIN BL19M"/>
    <property type="match status" value="1"/>
</dbReference>
<evidence type="ECO:0000256" key="3">
    <source>
        <dbReference type="ARBA" id="ARBA00023274"/>
    </source>
</evidence>
<evidence type="ECO:0000313" key="6">
    <source>
        <dbReference type="Proteomes" id="UP000177141"/>
    </source>
</evidence>
<dbReference type="GO" id="GO:0003735">
    <property type="term" value="F:structural constituent of ribosome"/>
    <property type="evidence" value="ECO:0007669"/>
    <property type="project" value="InterPro"/>
</dbReference>
<protein>
    <recommendedName>
        <fullName evidence="4">50S ribosomal protein L19</fullName>
    </recommendedName>
</protein>
<dbReference type="GO" id="GO:0022625">
    <property type="term" value="C:cytosolic large ribosomal subunit"/>
    <property type="evidence" value="ECO:0007669"/>
    <property type="project" value="TreeGrafter"/>
</dbReference>
<dbReference type="PANTHER" id="PTHR15680">
    <property type="entry name" value="RIBOSOMAL PROTEIN L19"/>
    <property type="match status" value="1"/>
</dbReference>
<gene>
    <name evidence="5" type="ORF">A3A93_05660</name>
</gene>
<dbReference type="PRINTS" id="PR00061">
    <property type="entry name" value="RIBOSOMALL19"/>
</dbReference>
<dbReference type="Pfam" id="PF01245">
    <property type="entry name" value="Ribosomal_L19"/>
    <property type="match status" value="1"/>
</dbReference>
<evidence type="ECO:0000256" key="2">
    <source>
        <dbReference type="ARBA" id="ARBA00022980"/>
    </source>
</evidence>
<proteinExistence type="inferred from homology"/>
<comment type="similarity">
    <text evidence="1 4">Belongs to the bacterial ribosomal protein bL19 family.</text>
</comment>
<comment type="caution">
    <text evidence="5">The sequence shown here is derived from an EMBL/GenBank/DDBJ whole genome shotgun (WGS) entry which is preliminary data.</text>
</comment>
<dbReference type="InterPro" id="IPR008991">
    <property type="entry name" value="Translation_prot_SH3-like_sf"/>
</dbReference>
<evidence type="ECO:0000256" key="1">
    <source>
        <dbReference type="ARBA" id="ARBA00005781"/>
    </source>
</evidence>
<sequence length="115" mass="13211">MVMANSIKYKEELLSVGDTVDVDYKIKEAENKERIQQFSGILLKVKGDTDANRMITVRRVSKSGIGIERIFPLASPSIDNIKVSKKSRFSKARAYFIRNLSQKKLRQKLYREKSA</sequence>
<organism evidence="5 6">
    <name type="scientific">Candidatus Roizmanbacteria bacterium RIFCSPLOWO2_01_FULL_38_12</name>
    <dbReference type="NCBI Taxonomy" id="1802061"/>
    <lineage>
        <taxon>Bacteria</taxon>
        <taxon>Candidatus Roizmaniibacteriota</taxon>
    </lineage>
</organism>
<evidence type="ECO:0000256" key="4">
    <source>
        <dbReference type="RuleBase" id="RU000559"/>
    </source>
</evidence>
<accession>A0A1F7IXU1</accession>
<dbReference type="GO" id="GO:0006412">
    <property type="term" value="P:translation"/>
    <property type="evidence" value="ECO:0007669"/>
    <property type="project" value="InterPro"/>
</dbReference>
<evidence type="ECO:0000313" key="5">
    <source>
        <dbReference type="EMBL" id="OGK48189.1"/>
    </source>
</evidence>